<dbReference type="Pfam" id="PF10175">
    <property type="entry name" value="MPP6"/>
    <property type="match status" value="1"/>
</dbReference>
<sequence>MEAKQKAKANLSKHLLQMKFMQRSALRVQKEEYEQDKCIDDEHWKRDIVVLKPKQNKFVLEPSYTYCEELRFGRMSHKGFNPEIEKLMTTQDRDLDLVRAEEHEKETSVNDEEMAKRYSSLVGTIAKKFTKRQNEKPVDSDESEEGEIMASVRNSKKKRYTYSVTSEKHIERKQKYVKQKT</sequence>
<feature type="region of interest" description="Disordered" evidence="1">
    <location>
        <begin position="130"/>
        <end position="181"/>
    </location>
</feature>
<dbReference type="GO" id="GO:0000460">
    <property type="term" value="P:maturation of 5.8S rRNA"/>
    <property type="evidence" value="ECO:0007669"/>
    <property type="project" value="TreeGrafter"/>
</dbReference>
<gene>
    <name evidence="2" type="ORF">LSH36_37g05004</name>
</gene>
<name>A0AAD9K8T2_9ANNE</name>
<dbReference type="InterPro" id="IPR019324">
    <property type="entry name" value="MPP6"/>
</dbReference>
<reference evidence="2" key="1">
    <citation type="journal article" date="2023" name="Mol. Biol. Evol.">
        <title>Third-Generation Sequencing Reveals the Adaptive Role of the Epigenome in Three Deep-Sea Polychaetes.</title>
        <authorList>
            <person name="Perez M."/>
            <person name="Aroh O."/>
            <person name="Sun Y."/>
            <person name="Lan Y."/>
            <person name="Juniper S.K."/>
            <person name="Young C.R."/>
            <person name="Angers B."/>
            <person name="Qian P.Y."/>
        </authorList>
    </citation>
    <scope>NUCLEOTIDE SEQUENCE</scope>
    <source>
        <strain evidence="2">P08H-3</strain>
    </source>
</reference>
<evidence type="ECO:0000313" key="3">
    <source>
        <dbReference type="Proteomes" id="UP001208570"/>
    </source>
</evidence>
<protein>
    <recommendedName>
        <fullName evidence="4">M-phase phosphoprotein 6</fullName>
    </recommendedName>
</protein>
<evidence type="ECO:0008006" key="4">
    <source>
        <dbReference type="Google" id="ProtNLM"/>
    </source>
</evidence>
<comment type="caution">
    <text evidence="2">The sequence shown here is derived from an EMBL/GenBank/DDBJ whole genome shotgun (WGS) entry which is preliminary data.</text>
</comment>
<dbReference type="AlphaFoldDB" id="A0AAD9K8T2"/>
<proteinExistence type="predicted"/>
<evidence type="ECO:0000256" key="1">
    <source>
        <dbReference type="SAM" id="MobiDB-lite"/>
    </source>
</evidence>
<evidence type="ECO:0000313" key="2">
    <source>
        <dbReference type="EMBL" id="KAK2166611.1"/>
    </source>
</evidence>
<dbReference type="PANTHER" id="PTHR13582">
    <property type="entry name" value="M-PHASE PHOSPHOPROTEIN 6"/>
    <property type="match status" value="1"/>
</dbReference>
<dbReference type="Proteomes" id="UP001208570">
    <property type="component" value="Unassembled WGS sequence"/>
</dbReference>
<keyword evidence="3" id="KW-1185">Reference proteome</keyword>
<dbReference type="EMBL" id="JAODUP010000037">
    <property type="protein sequence ID" value="KAK2166611.1"/>
    <property type="molecule type" value="Genomic_DNA"/>
</dbReference>
<organism evidence="2 3">
    <name type="scientific">Paralvinella palmiformis</name>
    <dbReference type="NCBI Taxonomy" id="53620"/>
    <lineage>
        <taxon>Eukaryota</taxon>
        <taxon>Metazoa</taxon>
        <taxon>Spiralia</taxon>
        <taxon>Lophotrochozoa</taxon>
        <taxon>Annelida</taxon>
        <taxon>Polychaeta</taxon>
        <taxon>Sedentaria</taxon>
        <taxon>Canalipalpata</taxon>
        <taxon>Terebellida</taxon>
        <taxon>Terebelliformia</taxon>
        <taxon>Alvinellidae</taxon>
        <taxon>Paralvinella</taxon>
    </lineage>
</organism>
<accession>A0AAD9K8T2</accession>
<dbReference type="PANTHER" id="PTHR13582:SF0">
    <property type="entry name" value="M-PHASE PHOSPHOPROTEIN 6"/>
    <property type="match status" value="1"/>
</dbReference>